<evidence type="ECO:0000256" key="2">
    <source>
        <dbReference type="ARBA" id="ARBA00022857"/>
    </source>
</evidence>
<dbReference type="InterPro" id="IPR020904">
    <property type="entry name" value="Sc_DH/Rdtase_CS"/>
</dbReference>
<reference evidence="6 7" key="1">
    <citation type="submission" date="2019-02" db="EMBL/GenBank/DDBJ databases">
        <title>Genome sequencing of the rare red list fungi Dentipellis fragilis.</title>
        <authorList>
            <person name="Buettner E."/>
            <person name="Kellner H."/>
        </authorList>
    </citation>
    <scope>NUCLEOTIDE SEQUENCE [LARGE SCALE GENOMIC DNA]</scope>
    <source>
        <strain evidence="6 7">DSM 105465</strain>
    </source>
</reference>
<keyword evidence="5" id="KW-0472">Membrane</keyword>
<dbReference type="GO" id="GO:0019433">
    <property type="term" value="P:triglyceride catabolic process"/>
    <property type="evidence" value="ECO:0007669"/>
    <property type="project" value="TreeGrafter"/>
</dbReference>
<organism evidence="6 7">
    <name type="scientific">Dentipellis fragilis</name>
    <dbReference type="NCBI Taxonomy" id="205917"/>
    <lineage>
        <taxon>Eukaryota</taxon>
        <taxon>Fungi</taxon>
        <taxon>Dikarya</taxon>
        <taxon>Basidiomycota</taxon>
        <taxon>Agaricomycotina</taxon>
        <taxon>Agaricomycetes</taxon>
        <taxon>Russulales</taxon>
        <taxon>Hericiaceae</taxon>
        <taxon>Dentipellis</taxon>
    </lineage>
</organism>
<dbReference type="EMBL" id="SEOQ01001664">
    <property type="protein sequence ID" value="TFY50905.1"/>
    <property type="molecule type" value="Genomic_DNA"/>
</dbReference>
<dbReference type="GO" id="GO:0006654">
    <property type="term" value="P:phosphatidic acid biosynthetic process"/>
    <property type="evidence" value="ECO:0007669"/>
    <property type="project" value="TreeGrafter"/>
</dbReference>
<dbReference type="CDD" id="cd05374">
    <property type="entry name" value="17beta-HSD-like_SDR_c"/>
    <property type="match status" value="1"/>
</dbReference>
<accession>A0A4Y9XLG6</accession>
<dbReference type="GO" id="GO:0004806">
    <property type="term" value="F:triacylglycerol lipase activity"/>
    <property type="evidence" value="ECO:0007669"/>
    <property type="project" value="TreeGrafter"/>
</dbReference>
<dbReference type="Pfam" id="PF00106">
    <property type="entry name" value="adh_short"/>
    <property type="match status" value="1"/>
</dbReference>
<evidence type="ECO:0000313" key="6">
    <source>
        <dbReference type="EMBL" id="TFY50905.1"/>
    </source>
</evidence>
<gene>
    <name evidence="6" type="ORF">EVG20_g11264</name>
</gene>
<dbReference type="SUPFAM" id="SSF51735">
    <property type="entry name" value="NAD(P)-binding Rossmann-fold domains"/>
    <property type="match status" value="1"/>
</dbReference>
<dbReference type="STRING" id="205917.A0A4Y9XLG6"/>
<dbReference type="GO" id="GO:0005783">
    <property type="term" value="C:endoplasmic reticulum"/>
    <property type="evidence" value="ECO:0007669"/>
    <property type="project" value="TreeGrafter"/>
</dbReference>
<evidence type="ECO:0000313" key="7">
    <source>
        <dbReference type="Proteomes" id="UP000298327"/>
    </source>
</evidence>
<dbReference type="PROSITE" id="PS00061">
    <property type="entry name" value="ADH_SHORT"/>
    <property type="match status" value="1"/>
</dbReference>
<dbReference type="PRINTS" id="PR00081">
    <property type="entry name" value="GDHRDH"/>
</dbReference>
<dbReference type="PANTHER" id="PTHR44169">
    <property type="entry name" value="NADPH-DEPENDENT 1-ACYLDIHYDROXYACETONE PHOSPHATE REDUCTASE"/>
    <property type="match status" value="1"/>
</dbReference>
<keyword evidence="5" id="KW-1133">Transmembrane helix</keyword>
<dbReference type="InterPro" id="IPR002347">
    <property type="entry name" value="SDR_fam"/>
</dbReference>
<sequence length="293" mass="31947">MSKNQMSSPPKTVLITGCSAGGIGHALALEFKVKGYRVFATARNPKSMKHLSEKGIETLVLDVTKEDSIREARDKVAELTGGKLNVLINNAGATYPVPSTDIEIAEAKKLFDVNLFGVMAMVKEFVHLLIASQDGRILNIGSVAGTINLPFGSVYNATKAALHSYGDTLRVELAPFGIQVTTVVTGGVKSNIARTDLTLPADSLYQPIAAYYDYRLKSTSENSNAVSAEDYARRVVKEALKSKQKIWLWTAASSTMVWFFVTFLPKRVIDNIMSSMFGLSELAKKFKAKKKAD</sequence>
<keyword evidence="5" id="KW-0812">Transmembrane</keyword>
<comment type="caution">
    <text evidence="6">The sequence shown here is derived from an EMBL/GenBank/DDBJ whole genome shotgun (WGS) entry which is preliminary data.</text>
</comment>
<evidence type="ECO:0000256" key="1">
    <source>
        <dbReference type="ARBA" id="ARBA00006484"/>
    </source>
</evidence>
<keyword evidence="7" id="KW-1185">Reference proteome</keyword>
<dbReference type="InterPro" id="IPR036291">
    <property type="entry name" value="NAD(P)-bd_dom_sf"/>
</dbReference>
<dbReference type="GO" id="GO:0005811">
    <property type="term" value="C:lipid droplet"/>
    <property type="evidence" value="ECO:0007669"/>
    <property type="project" value="TreeGrafter"/>
</dbReference>
<dbReference type="AlphaFoldDB" id="A0A4Y9XLG6"/>
<dbReference type="Gene3D" id="3.40.50.720">
    <property type="entry name" value="NAD(P)-binding Rossmann-like Domain"/>
    <property type="match status" value="1"/>
</dbReference>
<dbReference type="FunFam" id="3.40.50.720:FF:000261">
    <property type="entry name" value="NADPH-dependent 1-acyldihydroxyacetone phosphate reductase"/>
    <property type="match status" value="1"/>
</dbReference>
<dbReference type="OrthoDB" id="2102561at2759"/>
<comment type="similarity">
    <text evidence="1 4">Belongs to the short-chain dehydrogenases/reductases (SDR) family.</text>
</comment>
<evidence type="ECO:0000256" key="4">
    <source>
        <dbReference type="RuleBase" id="RU000363"/>
    </source>
</evidence>
<proteinExistence type="inferred from homology"/>
<evidence type="ECO:0000256" key="5">
    <source>
        <dbReference type="SAM" id="Phobius"/>
    </source>
</evidence>
<name>A0A4Y9XLG6_9AGAM</name>
<evidence type="ECO:0000256" key="3">
    <source>
        <dbReference type="ARBA" id="ARBA00023002"/>
    </source>
</evidence>
<keyword evidence="2" id="KW-0521">NADP</keyword>
<dbReference type="Proteomes" id="UP000298327">
    <property type="component" value="Unassembled WGS sequence"/>
</dbReference>
<protein>
    <submittedName>
        <fullName evidence="6">Uncharacterized protein</fullName>
    </submittedName>
</protein>
<dbReference type="PANTHER" id="PTHR44169:SF6">
    <property type="entry name" value="NADPH-DEPENDENT 1-ACYLDIHYDROXYACETONE PHOSPHATE REDUCTASE"/>
    <property type="match status" value="1"/>
</dbReference>
<keyword evidence="3" id="KW-0560">Oxidoreductase</keyword>
<dbReference type="PRINTS" id="PR00080">
    <property type="entry name" value="SDRFAMILY"/>
</dbReference>
<feature type="transmembrane region" description="Helical" evidence="5">
    <location>
        <begin position="246"/>
        <end position="264"/>
    </location>
</feature>
<dbReference type="GO" id="GO:0000140">
    <property type="term" value="F:acylglycerone-phosphate reductase (NADP+) activity"/>
    <property type="evidence" value="ECO:0007669"/>
    <property type="project" value="TreeGrafter"/>
</dbReference>